<comment type="cofactor">
    <cofactor evidence="1">
        <name>FAD</name>
        <dbReference type="ChEBI" id="CHEBI:57692"/>
    </cofactor>
</comment>
<dbReference type="GO" id="GO:0003955">
    <property type="term" value="F:NAD(P)H dehydrogenase (quinone) activity"/>
    <property type="evidence" value="ECO:0007669"/>
    <property type="project" value="TreeGrafter"/>
</dbReference>
<dbReference type="SUPFAM" id="SSF55424">
    <property type="entry name" value="FAD/NAD-linked reductases, dimerisation (C-terminal) domain"/>
    <property type="match status" value="1"/>
</dbReference>
<dbReference type="PROSITE" id="PS00076">
    <property type="entry name" value="PYRIDINE_REDOX_1"/>
    <property type="match status" value="1"/>
</dbReference>
<reference evidence="14 15" key="1">
    <citation type="submission" date="2016-10" db="EMBL/GenBank/DDBJ databases">
        <authorList>
            <person name="de Groot N.N."/>
        </authorList>
    </citation>
    <scope>NUCLEOTIDE SEQUENCE [LARGE SCALE GENOMIC DNA]</scope>
    <source>
        <strain evidence="14 15">Nm1</strain>
    </source>
</reference>
<feature type="domain" description="Pyridine nucleotide-disulphide oxidoreductase dimerisation" evidence="11">
    <location>
        <begin position="577"/>
        <end position="683"/>
    </location>
</feature>
<evidence type="ECO:0000256" key="2">
    <source>
        <dbReference type="ARBA" id="ARBA00007532"/>
    </source>
</evidence>
<dbReference type="InterPro" id="IPR004099">
    <property type="entry name" value="Pyr_nucl-diS_OxRdtase_dimer"/>
</dbReference>
<feature type="transmembrane region" description="Helical" evidence="10">
    <location>
        <begin position="133"/>
        <end position="155"/>
    </location>
</feature>
<dbReference type="OrthoDB" id="178496at2"/>
<name>A0A1H3P014_9PROT</name>
<dbReference type="EMBL" id="FNOY01000085">
    <property type="protein sequence ID" value="SDY94371.1"/>
    <property type="molecule type" value="Genomic_DNA"/>
</dbReference>
<evidence type="ECO:0000256" key="9">
    <source>
        <dbReference type="RuleBase" id="RU003691"/>
    </source>
</evidence>
<feature type="domain" description="VTT" evidence="13">
    <location>
        <begin position="70"/>
        <end position="183"/>
    </location>
</feature>
<evidence type="ECO:0000256" key="1">
    <source>
        <dbReference type="ARBA" id="ARBA00001974"/>
    </source>
</evidence>
<feature type="transmembrane region" description="Helical" evidence="10">
    <location>
        <begin position="52"/>
        <end position="75"/>
    </location>
</feature>
<organism evidence="14 15">
    <name type="scientific">Nitrosomonas halophila</name>
    <dbReference type="NCBI Taxonomy" id="44576"/>
    <lineage>
        <taxon>Bacteria</taxon>
        <taxon>Pseudomonadati</taxon>
        <taxon>Pseudomonadota</taxon>
        <taxon>Betaproteobacteria</taxon>
        <taxon>Nitrosomonadales</taxon>
        <taxon>Nitrosomonadaceae</taxon>
        <taxon>Nitrosomonas</taxon>
    </lineage>
</organism>
<keyword evidence="10" id="KW-1133">Transmembrane helix</keyword>
<evidence type="ECO:0000259" key="11">
    <source>
        <dbReference type="Pfam" id="PF02852"/>
    </source>
</evidence>
<evidence type="ECO:0000256" key="3">
    <source>
        <dbReference type="ARBA" id="ARBA00022630"/>
    </source>
</evidence>
<dbReference type="AlphaFoldDB" id="A0A1H3P014"/>
<evidence type="ECO:0000256" key="6">
    <source>
        <dbReference type="ARBA" id="ARBA00023002"/>
    </source>
</evidence>
<evidence type="ECO:0000313" key="15">
    <source>
        <dbReference type="Proteomes" id="UP000198640"/>
    </source>
</evidence>
<feature type="transmembrane region" description="Helical" evidence="10">
    <location>
        <begin position="199"/>
        <end position="217"/>
    </location>
</feature>
<keyword evidence="5" id="KW-0521">NADP</keyword>
<keyword evidence="8 9" id="KW-0676">Redox-active center</keyword>
<protein>
    <submittedName>
        <fullName evidence="14">Pyruvate/2-oxoglutarate dehydrogenase complex, dihydrolipoamide dehydrogenase (E3) component</fullName>
    </submittedName>
</protein>
<comment type="similarity">
    <text evidence="2 9">Belongs to the class-I pyridine nucleotide-disulfide oxidoreductase family.</text>
</comment>
<feature type="transmembrane region" description="Helical" evidence="10">
    <location>
        <begin position="238"/>
        <end position="258"/>
    </location>
</feature>
<dbReference type="InterPro" id="IPR012999">
    <property type="entry name" value="Pyr_OxRdtase_I_AS"/>
</dbReference>
<dbReference type="GO" id="GO:0016668">
    <property type="term" value="F:oxidoreductase activity, acting on a sulfur group of donors, NAD(P) as acceptor"/>
    <property type="evidence" value="ECO:0007669"/>
    <property type="project" value="InterPro"/>
</dbReference>
<evidence type="ECO:0000256" key="4">
    <source>
        <dbReference type="ARBA" id="ARBA00022827"/>
    </source>
</evidence>
<dbReference type="InterPro" id="IPR016156">
    <property type="entry name" value="FAD/NAD-linked_Rdtase_dimer_sf"/>
</dbReference>
<evidence type="ECO:0000259" key="13">
    <source>
        <dbReference type="Pfam" id="PF09335"/>
    </source>
</evidence>
<dbReference type="InterPro" id="IPR036188">
    <property type="entry name" value="FAD/NAD-bd_sf"/>
</dbReference>
<dbReference type="SUPFAM" id="SSF51905">
    <property type="entry name" value="FAD/NAD(P)-binding domain"/>
    <property type="match status" value="1"/>
</dbReference>
<evidence type="ECO:0000256" key="7">
    <source>
        <dbReference type="ARBA" id="ARBA00023157"/>
    </source>
</evidence>
<feature type="domain" description="FAD/NAD(P)-binding" evidence="12">
    <location>
        <begin position="238"/>
        <end position="555"/>
    </location>
</feature>
<dbReference type="RefSeq" id="WP_090415718.1">
    <property type="nucleotide sequence ID" value="NZ_FNOY01000085.1"/>
</dbReference>
<keyword evidence="15" id="KW-1185">Reference proteome</keyword>
<evidence type="ECO:0000256" key="5">
    <source>
        <dbReference type="ARBA" id="ARBA00022857"/>
    </source>
</evidence>
<dbReference type="Pfam" id="PF09335">
    <property type="entry name" value="VTT_dom"/>
    <property type="match status" value="1"/>
</dbReference>
<feature type="transmembrane region" description="Helical" evidence="10">
    <location>
        <begin position="162"/>
        <end position="179"/>
    </location>
</feature>
<keyword evidence="6 9" id="KW-0560">Oxidoreductase</keyword>
<sequence>MNRRLVLLLAVLVLVGLFYLLDLASLFSLESLKAHHADLDQSYQDNPFRFMGWYALTYIVMAALSLPGAAVMSLAGGALFGLWLGVPLVLFSATIGATLAFWAARYLFRDAVSRRFGDRLAAIDQGLARDGAFYLFSLRLVPAIPFFLINLLMGLTRLPTRTFFWVSLIGMLAGSIVYVNAGTQLAAIETLSDILSPPLLASFLLLAGFPWLARWGIGYLQQRRRYARWPKPQHFDRNLIVIGAGAAGLVTAYIAAAARAKVTLIESHKMGGDCLNYGCIPSKALIRTATFLKQARAAPSLGITQTQVEYNFGEVMQRVQRIIRAVEPHDSVERYTGLGVEVIAGQARINSPWTVEVDGKTLTTRAIVIASGARPFIPKIPGLETVQYFTSETIWSLTERPKRLVVLGGGPIGCELAQAFARLECQVTIVERDRLMAREDAEVAEFMATILQEDSVRLLTQTEAVRCERRENDTQCLIVRDPEGREQMLPFDALLCAVGRVARTEGLGLETLGIPLTERRTIETNGWLETIYPNIYACGDVVGPYQFTHAAAHQAWYAAVNAMFGDFKRFKVDYSIIPWTTFTDPEVARVGLSEAEAKTHNISHEVTRYDLNELDRAIADEAAHGFVKVLTVPGKDRILGVTIVGSHASDLLAEFVLAMKHGLGLNKILGTIHTYPTWSEANKYVAGEWKRRHVSQRLLGWLEKYHAYKRAPSK</sequence>
<evidence type="ECO:0000256" key="10">
    <source>
        <dbReference type="SAM" id="Phobius"/>
    </source>
</evidence>
<keyword evidence="10" id="KW-0812">Transmembrane</keyword>
<feature type="transmembrane region" description="Helical" evidence="10">
    <location>
        <begin position="82"/>
        <end position="104"/>
    </location>
</feature>
<dbReference type="Pfam" id="PF02852">
    <property type="entry name" value="Pyr_redox_dim"/>
    <property type="match status" value="1"/>
</dbReference>
<dbReference type="Proteomes" id="UP000198640">
    <property type="component" value="Unassembled WGS sequence"/>
</dbReference>
<evidence type="ECO:0000313" key="14">
    <source>
        <dbReference type="EMBL" id="SDY94371.1"/>
    </source>
</evidence>
<dbReference type="FunFam" id="3.30.390.30:FF:000001">
    <property type="entry name" value="Dihydrolipoyl dehydrogenase"/>
    <property type="match status" value="1"/>
</dbReference>
<dbReference type="PRINTS" id="PR00411">
    <property type="entry name" value="PNDRDTASEI"/>
</dbReference>
<evidence type="ECO:0000259" key="12">
    <source>
        <dbReference type="Pfam" id="PF07992"/>
    </source>
</evidence>
<dbReference type="PANTHER" id="PTHR43014:SF2">
    <property type="entry name" value="MERCURIC REDUCTASE"/>
    <property type="match status" value="1"/>
</dbReference>
<gene>
    <name evidence="14" type="ORF">SAMN05421881_10852</name>
</gene>
<keyword evidence="7" id="KW-1015">Disulfide bond</keyword>
<dbReference type="Gene3D" id="3.50.50.60">
    <property type="entry name" value="FAD/NAD(P)-binding domain"/>
    <property type="match status" value="2"/>
</dbReference>
<keyword evidence="10" id="KW-0472">Membrane</keyword>
<dbReference type="GO" id="GO:0050660">
    <property type="term" value="F:flavin adenine dinucleotide binding"/>
    <property type="evidence" value="ECO:0007669"/>
    <property type="project" value="TreeGrafter"/>
</dbReference>
<proteinExistence type="inferred from homology"/>
<dbReference type="STRING" id="44576.SAMN05421881_10852"/>
<accession>A0A1H3P014</accession>
<keyword evidence="3 9" id="KW-0285">Flavoprotein</keyword>
<dbReference type="InterPro" id="IPR023753">
    <property type="entry name" value="FAD/NAD-binding_dom"/>
</dbReference>
<evidence type="ECO:0000256" key="8">
    <source>
        <dbReference type="ARBA" id="ARBA00023284"/>
    </source>
</evidence>
<dbReference type="InterPro" id="IPR032816">
    <property type="entry name" value="VTT_dom"/>
</dbReference>
<keyword evidence="14" id="KW-0670">Pyruvate</keyword>
<dbReference type="Pfam" id="PF07992">
    <property type="entry name" value="Pyr_redox_2"/>
    <property type="match status" value="1"/>
</dbReference>
<dbReference type="PRINTS" id="PR00368">
    <property type="entry name" value="FADPNR"/>
</dbReference>
<dbReference type="PANTHER" id="PTHR43014">
    <property type="entry name" value="MERCURIC REDUCTASE"/>
    <property type="match status" value="1"/>
</dbReference>
<dbReference type="Gene3D" id="3.30.390.30">
    <property type="match status" value="1"/>
</dbReference>
<keyword evidence="4 9" id="KW-0274">FAD</keyword>